<dbReference type="GO" id="GO:0008757">
    <property type="term" value="F:S-adenosylmethionine-dependent methyltransferase activity"/>
    <property type="evidence" value="ECO:0007669"/>
    <property type="project" value="TreeGrafter"/>
</dbReference>
<dbReference type="InterPro" id="IPR052190">
    <property type="entry name" value="Euk-Arch_PrmC-MTase"/>
</dbReference>
<dbReference type="CDD" id="cd02440">
    <property type="entry name" value="AdoMet_MTases"/>
    <property type="match status" value="1"/>
</dbReference>
<dbReference type="AlphaFoldDB" id="A0A239LHM5"/>
<dbReference type="NCBIfam" id="TIGR00537">
    <property type="entry name" value="hemK_rel_arch"/>
    <property type="match status" value="1"/>
</dbReference>
<reference evidence="6" key="1">
    <citation type="submission" date="2017-06" db="EMBL/GenBank/DDBJ databases">
        <authorList>
            <person name="Varghese N."/>
            <person name="Submissions S."/>
        </authorList>
    </citation>
    <scope>NUCLEOTIDE SEQUENCE [LARGE SCALE GENOMIC DNA]</scope>
    <source>
        <strain evidence="6">JCM 23211</strain>
    </source>
</reference>
<keyword evidence="3 5" id="KW-0808">Transferase</keyword>
<evidence type="ECO:0000256" key="2">
    <source>
        <dbReference type="ARBA" id="ARBA00022603"/>
    </source>
</evidence>
<name>A0A239LHM5_9NOCA</name>
<evidence type="ECO:0000256" key="1">
    <source>
        <dbReference type="ARBA" id="ARBA00006149"/>
    </source>
</evidence>
<dbReference type="EMBL" id="FZOW01000013">
    <property type="protein sequence ID" value="SNT29971.1"/>
    <property type="molecule type" value="Genomic_DNA"/>
</dbReference>
<dbReference type="PANTHER" id="PTHR45875">
    <property type="entry name" value="METHYLTRANSFERASE N6AMT1"/>
    <property type="match status" value="1"/>
</dbReference>
<evidence type="ECO:0000256" key="4">
    <source>
        <dbReference type="ARBA" id="ARBA00022691"/>
    </source>
</evidence>
<dbReference type="GO" id="GO:0008276">
    <property type="term" value="F:protein methyltransferase activity"/>
    <property type="evidence" value="ECO:0007669"/>
    <property type="project" value="TreeGrafter"/>
</dbReference>
<proteinExistence type="inferred from homology"/>
<dbReference type="GO" id="GO:0032259">
    <property type="term" value="P:methylation"/>
    <property type="evidence" value="ECO:0007669"/>
    <property type="project" value="UniProtKB-KW"/>
</dbReference>
<accession>A0A239LHM5</accession>
<dbReference type="Proteomes" id="UP000198327">
    <property type="component" value="Unassembled WGS sequence"/>
</dbReference>
<dbReference type="InterPro" id="IPR002052">
    <property type="entry name" value="DNA_methylase_N6_adenine_CS"/>
</dbReference>
<evidence type="ECO:0000256" key="3">
    <source>
        <dbReference type="ARBA" id="ARBA00022679"/>
    </source>
</evidence>
<dbReference type="Pfam" id="PF06325">
    <property type="entry name" value="PrmA"/>
    <property type="match status" value="1"/>
</dbReference>
<evidence type="ECO:0000313" key="6">
    <source>
        <dbReference type="Proteomes" id="UP000198327"/>
    </source>
</evidence>
<keyword evidence="4" id="KW-0949">S-adenosyl-L-methionine</keyword>
<dbReference type="InterPro" id="IPR029063">
    <property type="entry name" value="SAM-dependent_MTases_sf"/>
</dbReference>
<sequence>MTAARERTFPAISVDDGVYAPQEDSFLLCSEIVSLDILPGARVLDLCTGSGIAAIEAARNGAREVFAYDISERAVACAEANSAANGTTVNVCLGTLDDALHRGPFDVVVSNPPYVPSRNEPVGMGLNRAWDAGDRGRTVLDLLCASMPALLALGGTAVFVQSELADVDESLRQLRSAGLDAEVVRRQTIDFGPVMHERASWLEATDQIDIGCRHEELAVIRSRRR</sequence>
<keyword evidence="2 5" id="KW-0489">Methyltransferase</keyword>
<organism evidence="5 6">
    <name type="scientific">Rhodococcoides kyotonense</name>
    <dbReference type="NCBI Taxonomy" id="398843"/>
    <lineage>
        <taxon>Bacteria</taxon>
        <taxon>Bacillati</taxon>
        <taxon>Actinomycetota</taxon>
        <taxon>Actinomycetes</taxon>
        <taxon>Mycobacteriales</taxon>
        <taxon>Nocardiaceae</taxon>
        <taxon>Rhodococcoides</taxon>
    </lineage>
</organism>
<dbReference type="Gene3D" id="3.40.50.150">
    <property type="entry name" value="Vaccinia Virus protein VP39"/>
    <property type="match status" value="1"/>
</dbReference>
<dbReference type="OrthoDB" id="8746524at2"/>
<dbReference type="PROSITE" id="PS00092">
    <property type="entry name" value="N6_MTASE"/>
    <property type="match status" value="1"/>
</dbReference>
<protein>
    <submittedName>
        <fullName evidence="5">Release factor glutamine methyltransferase</fullName>
    </submittedName>
</protein>
<dbReference type="SUPFAM" id="SSF53335">
    <property type="entry name" value="S-adenosyl-L-methionine-dependent methyltransferases"/>
    <property type="match status" value="1"/>
</dbReference>
<dbReference type="RefSeq" id="WP_089249724.1">
    <property type="nucleotide sequence ID" value="NZ_FZOW01000013.1"/>
</dbReference>
<evidence type="ECO:0000313" key="5">
    <source>
        <dbReference type="EMBL" id="SNT29971.1"/>
    </source>
</evidence>
<keyword evidence="6" id="KW-1185">Reference proteome</keyword>
<gene>
    <name evidence="5" type="ORF">SAMN05421642_11367</name>
</gene>
<dbReference type="PANTHER" id="PTHR45875:SF1">
    <property type="entry name" value="METHYLTRANSFERASE N6AMT1"/>
    <property type="match status" value="1"/>
</dbReference>
<dbReference type="GO" id="GO:0003676">
    <property type="term" value="F:nucleic acid binding"/>
    <property type="evidence" value="ECO:0007669"/>
    <property type="project" value="InterPro"/>
</dbReference>
<dbReference type="InterPro" id="IPR004557">
    <property type="entry name" value="PrmC-related"/>
</dbReference>
<dbReference type="GO" id="GO:0035657">
    <property type="term" value="C:eRF1 methyltransferase complex"/>
    <property type="evidence" value="ECO:0007669"/>
    <property type="project" value="TreeGrafter"/>
</dbReference>
<comment type="similarity">
    <text evidence="1">Belongs to the eukaryotic/archaeal PrmC-related family.</text>
</comment>
<dbReference type="STRING" id="398843.A3K89_05530"/>